<organism evidence="1 2">
    <name type="scientific">Ceratitis capitata</name>
    <name type="common">Mediterranean fruit fly</name>
    <name type="synonym">Tephritis capitata</name>
    <dbReference type="NCBI Taxonomy" id="7213"/>
    <lineage>
        <taxon>Eukaryota</taxon>
        <taxon>Metazoa</taxon>
        <taxon>Ecdysozoa</taxon>
        <taxon>Arthropoda</taxon>
        <taxon>Hexapoda</taxon>
        <taxon>Insecta</taxon>
        <taxon>Pterygota</taxon>
        <taxon>Neoptera</taxon>
        <taxon>Endopterygota</taxon>
        <taxon>Diptera</taxon>
        <taxon>Brachycera</taxon>
        <taxon>Muscomorpha</taxon>
        <taxon>Tephritoidea</taxon>
        <taxon>Tephritidae</taxon>
        <taxon>Ceratitis</taxon>
        <taxon>Ceratitis</taxon>
    </lineage>
</organism>
<protein>
    <submittedName>
        <fullName evidence="1">(Mediterranean fruit fly) hypothetical protein</fullName>
    </submittedName>
</protein>
<proteinExistence type="predicted"/>
<evidence type="ECO:0000313" key="1">
    <source>
        <dbReference type="EMBL" id="CAD7014144.1"/>
    </source>
</evidence>
<reference evidence="1" key="1">
    <citation type="submission" date="2020-11" db="EMBL/GenBank/DDBJ databases">
        <authorList>
            <person name="Whitehead M."/>
        </authorList>
    </citation>
    <scope>NUCLEOTIDE SEQUENCE</scope>
    <source>
        <strain evidence="1">EGII</strain>
    </source>
</reference>
<accession>A0A811VGN3</accession>
<name>A0A811VGN3_CERCA</name>
<sequence>MFVRATFCQQKKVKMLLKLGNFLLTSMNTKYLHRHTRTHTHTYMHNSLCCLFWRSPFKLTSCNLHTLQRLPKTANSGMAIFFSQTTKATTEPTYIHIHTKKHTEQQQSCIRLPLTCTPTNLSHAHSKIEGKKFKKILKF</sequence>
<comment type="caution">
    <text evidence="1">The sequence shown here is derived from an EMBL/GenBank/DDBJ whole genome shotgun (WGS) entry which is preliminary data.</text>
</comment>
<keyword evidence="2" id="KW-1185">Reference proteome</keyword>
<dbReference type="AlphaFoldDB" id="A0A811VGN3"/>
<dbReference type="EMBL" id="CAJHJT010000056">
    <property type="protein sequence ID" value="CAD7014144.1"/>
    <property type="molecule type" value="Genomic_DNA"/>
</dbReference>
<evidence type="ECO:0000313" key="2">
    <source>
        <dbReference type="Proteomes" id="UP000606786"/>
    </source>
</evidence>
<gene>
    <name evidence="1" type="ORF">CCAP1982_LOCUS22150</name>
</gene>
<dbReference type="Proteomes" id="UP000606786">
    <property type="component" value="Unassembled WGS sequence"/>
</dbReference>